<evidence type="ECO:0000256" key="1">
    <source>
        <dbReference type="SAM" id="MobiDB-lite"/>
    </source>
</evidence>
<evidence type="ECO:0000313" key="2">
    <source>
        <dbReference type="EMBL" id="EME48681.1"/>
    </source>
</evidence>
<evidence type="ECO:0000313" key="3">
    <source>
        <dbReference type="Proteomes" id="UP000016933"/>
    </source>
</evidence>
<proteinExistence type="predicted"/>
<feature type="compositionally biased region" description="Basic and acidic residues" evidence="1">
    <location>
        <begin position="108"/>
        <end position="120"/>
    </location>
</feature>
<dbReference type="HOGENOM" id="CLU_2049641_0_0_1"/>
<keyword evidence="3" id="KW-1185">Reference proteome</keyword>
<dbReference type="EMBL" id="KB446535">
    <property type="protein sequence ID" value="EME48681.1"/>
    <property type="molecule type" value="Genomic_DNA"/>
</dbReference>
<gene>
    <name evidence="2" type="ORF">DOTSEDRAFT_67651</name>
</gene>
<organism evidence="2 3">
    <name type="scientific">Dothistroma septosporum (strain NZE10 / CBS 128990)</name>
    <name type="common">Red band needle blight fungus</name>
    <name type="synonym">Mycosphaerella pini</name>
    <dbReference type="NCBI Taxonomy" id="675120"/>
    <lineage>
        <taxon>Eukaryota</taxon>
        <taxon>Fungi</taxon>
        <taxon>Dikarya</taxon>
        <taxon>Ascomycota</taxon>
        <taxon>Pezizomycotina</taxon>
        <taxon>Dothideomycetes</taxon>
        <taxon>Dothideomycetidae</taxon>
        <taxon>Mycosphaerellales</taxon>
        <taxon>Mycosphaerellaceae</taxon>
        <taxon>Dothistroma</taxon>
    </lineage>
</organism>
<feature type="region of interest" description="Disordered" evidence="1">
    <location>
        <begin position="97"/>
        <end position="120"/>
    </location>
</feature>
<dbReference type="AlphaFoldDB" id="N1PYU4"/>
<reference evidence="2 3" key="2">
    <citation type="journal article" date="2012" name="PLoS Pathog.">
        <title>Diverse lifestyles and strategies of plant pathogenesis encoded in the genomes of eighteen Dothideomycetes fungi.</title>
        <authorList>
            <person name="Ohm R.A."/>
            <person name="Feau N."/>
            <person name="Henrissat B."/>
            <person name="Schoch C.L."/>
            <person name="Horwitz B.A."/>
            <person name="Barry K.W."/>
            <person name="Condon B.J."/>
            <person name="Copeland A.C."/>
            <person name="Dhillon B."/>
            <person name="Glaser F."/>
            <person name="Hesse C.N."/>
            <person name="Kosti I."/>
            <person name="LaButti K."/>
            <person name="Lindquist E.A."/>
            <person name="Lucas S."/>
            <person name="Salamov A.A."/>
            <person name="Bradshaw R.E."/>
            <person name="Ciuffetti L."/>
            <person name="Hamelin R.C."/>
            <person name="Kema G.H.J."/>
            <person name="Lawrence C."/>
            <person name="Scott J.A."/>
            <person name="Spatafora J.W."/>
            <person name="Turgeon B.G."/>
            <person name="de Wit P.J.G.M."/>
            <person name="Zhong S."/>
            <person name="Goodwin S.B."/>
            <person name="Grigoriev I.V."/>
        </authorList>
    </citation>
    <scope>NUCLEOTIDE SEQUENCE [LARGE SCALE GENOMIC DNA]</scope>
    <source>
        <strain evidence="3">NZE10 / CBS 128990</strain>
    </source>
</reference>
<sequence>MPPGLRCTTRHPSLRLTVPSQYMPLYNKHLKEAKSRRYRWRWVGSCLAVKNNESALDTLLAALLCGAQSTPNQVQRFLVRYMIIVLPDDGLSSCFGGNVPMRPRRRRADGTPHTHGNDYQ</sequence>
<accession>N1PYU4</accession>
<reference evidence="3" key="1">
    <citation type="journal article" date="2012" name="PLoS Genet.">
        <title>The genomes of the fungal plant pathogens Cladosporium fulvum and Dothistroma septosporum reveal adaptation to different hosts and lifestyles but also signatures of common ancestry.</title>
        <authorList>
            <person name="de Wit P.J.G.M."/>
            <person name="van der Burgt A."/>
            <person name="Oekmen B."/>
            <person name="Stergiopoulos I."/>
            <person name="Abd-Elsalam K.A."/>
            <person name="Aerts A.L."/>
            <person name="Bahkali A.H."/>
            <person name="Beenen H.G."/>
            <person name="Chettri P."/>
            <person name="Cox M.P."/>
            <person name="Datema E."/>
            <person name="de Vries R.P."/>
            <person name="Dhillon B."/>
            <person name="Ganley A.R."/>
            <person name="Griffiths S.A."/>
            <person name="Guo Y."/>
            <person name="Hamelin R.C."/>
            <person name="Henrissat B."/>
            <person name="Kabir M.S."/>
            <person name="Jashni M.K."/>
            <person name="Kema G."/>
            <person name="Klaubauf S."/>
            <person name="Lapidus A."/>
            <person name="Levasseur A."/>
            <person name="Lindquist E."/>
            <person name="Mehrabi R."/>
            <person name="Ohm R.A."/>
            <person name="Owen T.J."/>
            <person name="Salamov A."/>
            <person name="Schwelm A."/>
            <person name="Schijlen E."/>
            <person name="Sun H."/>
            <person name="van den Burg H.A."/>
            <person name="van Ham R.C.H.J."/>
            <person name="Zhang S."/>
            <person name="Goodwin S.B."/>
            <person name="Grigoriev I.V."/>
            <person name="Collemare J."/>
            <person name="Bradshaw R.E."/>
        </authorList>
    </citation>
    <scope>NUCLEOTIDE SEQUENCE [LARGE SCALE GENOMIC DNA]</scope>
    <source>
        <strain evidence="3">NZE10 / CBS 128990</strain>
    </source>
</reference>
<dbReference type="Proteomes" id="UP000016933">
    <property type="component" value="Unassembled WGS sequence"/>
</dbReference>
<protein>
    <submittedName>
        <fullName evidence="2">Uncharacterized protein</fullName>
    </submittedName>
</protein>
<name>N1PYU4_DOTSN</name>